<dbReference type="OrthoDB" id="10340204at2759"/>
<dbReference type="Proteomes" id="UP000194127">
    <property type="component" value="Unassembled WGS sequence"/>
</dbReference>
<feature type="region of interest" description="Disordered" evidence="1">
    <location>
        <begin position="273"/>
        <end position="296"/>
    </location>
</feature>
<feature type="compositionally biased region" description="Basic and acidic residues" evidence="1">
    <location>
        <begin position="199"/>
        <end position="211"/>
    </location>
</feature>
<dbReference type="GeneID" id="36325796"/>
<evidence type="ECO:0000313" key="2">
    <source>
        <dbReference type="EMBL" id="OSX62279.1"/>
    </source>
</evidence>
<sequence length="362" mass="40857">MSSTLSFLDQFNAPSTEGGKRISIYTPKHTHVGDSTLLTFLLSNPTDVFNKLKAHNPEATNATDRAALEVYLSARHEYDEAVKAADEAIDHHKRLLRQQDDRVLTELIRLDNLKVAHRFQPLLSRSIRLPIAFNRSYHAASGCDTTNSSHAPSPTRTYPYPHPYRRLPSGAPRSHPLSSKQHHGALPSQLTGNPTLVGPRREAAGDADRLDTGYGTVRTYDAQDAEKKPLDTWSEKPARRVGVVVDNVFLEEITNEAKERKEKERQMKAVPIPPLRSANPEPPTSPIAGPSRPRPDTPIVFCKVDPDWTPDTTQWTWDSSWPHQKHLSGEEWKNVGRNTRKEWFDEEEDDGVDWELYGDGEQ</sequence>
<feature type="region of interest" description="Disordered" evidence="1">
    <location>
        <begin position="141"/>
        <end position="220"/>
    </location>
</feature>
<protein>
    <submittedName>
        <fullName evidence="2">Uncharacterized protein</fullName>
    </submittedName>
</protein>
<reference evidence="2 3" key="1">
    <citation type="submission" date="2017-04" db="EMBL/GenBank/DDBJ databases">
        <title>Genome Sequence of the Model Brown-Rot Fungus Postia placenta SB12.</title>
        <authorList>
            <consortium name="DOE Joint Genome Institute"/>
            <person name="Gaskell J."/>
            <person name="Kersten P."/>
            <person name="Larrondo L.F."/>
            <person name="Canessa P."/>
            <person name="Martinez D."/>
            <person name="Hibbett D."/>
            <person name="Schmoll M."/>
            <person name="Kubicek C.P."/>
            <person name="Martinez A.T."/>
            <person name="Yadav J."/>
            <person name="Master E."/>
            <person name="Magnuson J.K."/>
            <person name="James T."/>
            <person name="Yaver D."/>
            <person name="Berka R."/>
            <person name="Labutti K."/>
            <person name="Lipzen A."/>
            <person name="Aerts A."/>
            <person name="Barry K."/>
            <person name="Henrissat B."/>
            <person name="Blanchette R."/>
            <person name="Grigoriev I."/>
            <person name="Cullen D."/>
        </authorList>
    </citation>
    <scope>NUCLEOTIDE SEQUENCE [LARGE SCALE GENOMIC DNA]</scope>
    <source>
        <strain evidence="2 3">MAD-698-R-SB12</strain>
    </source>
</reference>
<dbReference type="EMBL" id="KZ110597">
    <property type="protein sequence ID" value="OSX62279.1"/>
    <property type="molecule type" value="Genomic_DNA"/>
</dbReference>
<evidence type="ECO:0000256" key="1">
    <source>
        <dbReference type="SAM" id="MobiDB-lite"/>
    </source>
</evidence>
<organism evidence="2 3">
    <name type="scientific">Postia placenta MAD-698-R-SB12</name>
    <dbReference type="NCBI Taxonomy" id="670580"/>
    <lineage>
        <taxon>Eukaryota</taxon>
        <taxon>Fungi</taxon>
        <taxon>Dikarya</taxon>
        <taxon>Basidiomycota</taxon>
        <taxon>Agaricomycotina</taxon>
        <taxon>Agaricomycetes</taxon>
        <taxon>Polyporales</taxon>
        <taxon>Adustoporiaceae</taxon>
        <taxon>Rhodonia</taxon>
    </lineage>
</organism>
<gene>
    <name evidence="2" type="ORF">POSPLADRAFT_1056867</name>
</gene>
<dbReference type="RefSeq" id="XP_024339073.1">
    <property type="nucleotide sequence ID" value="XM_024480846.1"/>
</dbReference>
<evidence type="ECO:0000313" key="3">
    <source>
        <dbReference type="Proteomes" id="UP000194127"/>
    </source>
</evidence>
<keyword evidence="3" id="KW-1185">Reference proteome</keyword>
<dbReference type="AlphaFoldDB" id="A0A1X6N0X3"/>
<accession>A0A1X6N0X3</accession>
<name>A0A1X6N0X3_9APHY</name>
<proteinExistence type="predicted"/>